<name>A0A838L394_9SPHN</name>
<evidence type="ECO:0000256" key="2">
    <source>
        <dbReference type="ARBA" id="ARBA00023002"/>
    </source>
</evidence>
<sequence>MSAAFVIGGSGGLGSAICRALAAEWDHVVVGYRNGQDAAKETAAAIDGGVAMRCDVTDADSVSSSIADAAARFGGIGTVIFAGGVAIGQPFVSRIDEASWREVIETELIGFTRVVAAALPVFRRQQGGNFVSVVSVANYSYPPGDSLSSVPKAGIEALGRAIAKEEGRYGIRANMVAPGIIDAGLGAAFLQTLYSPEIWEAQKQRIALRRFGSGDEIAEAVSFLASDRALYITGQTLIVDGGFSL</sequence>
<proteinExistence type="inferred from homology"/>
<protein>
    <submittedName>
        <fullName evidence="3">SDR family oxidoreductase</fullName>
    </submittedName>
</protein>
<dbReference type="InterPro" id="IPR002347">
    <property type="entry name" value="SDR_fam"/>
</dbReference>
<organism evidence="3 4">
    <name type="scientific">Sphingomonas chungangi</name>
    <dbReference type="NCBI Taxonomy" id="2683589"/>
    <lineage>
        <taxon>Bacteria</taxon>
        <taxon>Pseudomonadati</taxon>
        <taxon>Pseudomonadota</taxon>
        <taxon>Alphaproteobacteria</taxon>
        <taxon>Sphingomonadales</taxon>
        <taxon>Sphingomonadaceae</taxon>
        <taxon>Sphingomonas</taxon>
    </lineage>
</organism>
<evidence type="ECO:0000256" key="1">
    <source>
        <dbReference type="ARBA" id="ARBA00006484"/>
    </source>
</evidence>
<dbReference type="EMBL" id="JACEIB010000003">
    <property type="protein sequence ID" value="MBA2933654.1"/>
    <property type="molecule type" value="Genomic_DNA"/>
</dbReference>
<dbReference type="PANTHER" id="PTHR43669">
    <property type="entry name" value="5-KETO-D-GLUCONATE 5-REDUCTASE"/>
    <property type="match status" value="1"/>
</dbReference>
<dbReference type="Pfam" id="PF13561">
    <property type="entry name" value="adh_short_C2"/>
    <property type="match status" value="1"/>
</dbReference>
<comment type="similarity">
    <text evidence="1">Belongs to the short-chain dehydrogenases/reductases (SDR) family.</text>
</comment>
<dbReference type="RefSeq" id="WP_160363465.1">
    <property type="nucleotide sequence ID" value="NZ_JACEIB010000003.1"/>
</dbReference>
<dbReference type="Gene3D" id="3.40.50.720">
    <property type="entry name" value="NAD(P)-binding Rossmann-like Domain"/>
    <property type="match status" value="1"/>
</dbReference>
<keyword evidence="2" id="KW-0560">Oxidoreductase</keyword>
<gene>
    <name evidence="3" type="ORF">HZF05_06035</name>
</gene>
<dbReference type="PRINTS" id="PR00081">
    <property type="entry name" value="GDHRDH"/>
</dbReference>
<comment type="caution">
    <text evidence="3">The sequence shown here is derived from an EMBL/GenBank/DDBJ whole genome shotgun (WGS) entry which is preliminary data.</text>
</comment>
<dbReference type="GO" id="GO:0016491">
    <property type="term" value="F:oxidoreductase activity"/>
    <property type="evidence" value="ECO:0007669"/>
    <property type="project" value="UniProtKB-KW"/>
</dbReference>
<dbReference type="CDD" id="cd05233">
    <property type="entry name" value="SDR_c"/>
    <property type="match status" value="1"/>
</dbReference>
<dbReference type="InterPro" id="IPR036291">
    <property type="entry name" value="NAD(P)-bd_dom_sf"/>
</dbReference>
<dbReference type="PANTHER" id="PTHR43669:SF3">
    <property type="entry name" value="ALCOHOL DEHYDROGENASE, PUTATIVE (AFU_ORTHOLOGUE AFUA_3G03445)-RELATED"/>
    <property type="match status" value="1"/>
</dbReference>
<evidence type="ECO:0000313" key="4">
    <source>
        <dbReference type="Proteomes" id="UP000570166"/>
    </source>
</evidence>
<evidence type="ECO:0000313" key="3">
    <source>
        <dbReference type="EMBL" id="MBA2933654.1"/>
    </source>
</evidence>
<keyword evidence="4" id="KW-1185">Reference proteome</keyword>
<reference evidence="3 4" key="1">
    <citation type="submission" date="2020-07" db="EMBL/GenBank/DDBJ databases">
        <authorList>
            <person name="Sun Q."/>
        </authorList>
    </citation>
    <scope>NUCLEOTIDE SEQUENCE [LARGE SCALE GENOMIC DNA]</scope>
    <source>
        <strain evidence="3 4">CGMCC 1.13654</strain>
    </source>
</reference>
<accession>A0A838L394</accession>
<dbReference type="AlphaFoldDB" id="A0A838L394"/>
<dbReference type="SUPFAM" id="SSF51735">
    <property type="entry name" value="NAD(P)-binding Rossmann-fold domains"/>
    <property type="match status" value="1"/>
</dbReference>
<dbReference type="Proteomes" id="UP000570166">
    <property type="component" value="Unassembled WGS sequence"/>
</dbReference>